<reference evidence="3" key="1">
    <citation type="journal article" date="2015" name="Nature">
        <title>Complex archaea that bridge the gap between prokaryotes and eukaryotes.</title>
        <authorList>
            <person name="Spang A."/>
            <person name="Saw J.H."/>
            <person name="Jorgensen S.L."/>
            <person name="Zaremba-Niedzwiedzka K."/>
            <person name="Martijn J."/>
            <person name="Lind A.E."/>
            <person name="van Eijk R."/>
            <person name="Schleper C."/>
            <person name="Guy L."/>
            <person name="Ettema T.J."/>
        </authorList>
    </citation>
    <scope>NUCLEOTIDE SEQUENCE</scope>
</reference>
<evidence type="ECO:0000256" key="2">
    <source>
        <dbReference type="SAM" id="MobiDB-lite"/>
    </source>
</evidence>
<keyword evidence="1" id="KW-0175">Coiled coil</keyword>
<evidence type="ECO:0000256" key="1">
    <source>
        <dbReference type="SAM" id="Coils"/>
    </source>
</evidence>
<name>A0A0F9W3P4_9ZZZZ</name>
<comment type="caution">
    <text evidence="3">The sequence shown here is derived from an EMBL/GenBank/DDBJ whole genome shotgun (WGS) entry which is preliminary data.</text>
</comment>
<feature type="compositionally biased region" description="Basic residues" evidence="2">
    <location>
        <begin position="194"/>
        <end position="203"/>
    </location>
</feature>
<evidence type="ECO:0008006" key="4">
    <source>
        <dbReference type="Google" id="ProtNLM"/>
    </source>
</evidence>
<protein>
    <recommendedName>
        <fullName evidence="4">MmeI-like DNA-methyltransferase domain-containing protein</fullName>
    </recommendedName>
</protein>
<organism evidence="3">
    <name type="scientific">marine sediment metagenome</name>
    <dbReference type="NCBI Taxonomy" id="412755"/>
    <lineage>
        <taxon>unclassified sequences</taxon>
        <taxon>metagenomes</taxon>
        <taxon>ecological metagenomes</taxon>
    </lineage>
</organism>
<sequence>MNTQASQIKSKDRVRDLAEVYTAEREVNAMLDLLGPVNANITATYLEPACGNGNFLVAILERKLKVIRELKGSAKQAEIEFKILQAAASIHGIDICEENVLEARLRMKSDVIEFYSEHFNTWKAKPGFYDTLDLILETNVQVGDMLNGTAGLIITEWKAPKRLHLSRATFRMDDMLQTGGGTKGPLKPVERMPSKHYQKLAST</sequence>
<dbReference type="SUPFAM" id="SSF53335">
    <property type="entry name" value="S-adenosyl-L-methionine-dependent methyltransferases"/>
    <property type="match status" value="1"/>
</dbReference>
<dbReference type="InterPro" id="IPR029063">
    <property type="entry name" value="SAM-dependent_MTases_sf"/>
</dbReference>
<feature type="coiled-coil region" evidence="1">
    <location>
        <begin position="60"/>
        <end position="87"/>
    </location>
</feature>
<accession>A0A0F9W3P4</accession>
<proteinExistence type="predicted"/>
<dbReference type="Gene3D" id="3.40.50.150">
    <property type="entry name" value="Vaccinia Virus protein VP39"/>
    <property type="match status" value="1"/>
</dbReference>
<evidence type="ECO:0000313" key="3">
    <source>
        <dbReference type="EMBL" id="KKN72688.1"/>
    </source>
</evidence>
<dbReference type="EMBL" id="LAZR01000357">
    <property type="protein sequence ID" value="KKN72688.1"/>
    <property type="molecule type" value="Genomic_DNA"/>
</dbReference>
<feature type="region of interest" description="Disordered" evidence="2">
    <location>
        <begin position="177"/>
        <end position="203"/>
    </location>
</feature>
<gene>
    <name evidence="3" type="ORF">LCGC14_0408290</name>
</gene>
<dbReference type="AlphaFoldDB" id="A0A0F9W3P4"/>